<reference evidence="2 3" key="1">
    <citation type="submission" date="2020-06" db="EMBL/GenBank/DDBJ databases">
        <title>Transcriptomic and genomic resources for Thalictrum thalictroides and T. hernandezii: Facilitating candidate gene discovery in an emerging model plant lineage.</title>
        <authorList>
            <person name="Arias T."/>
            <person name="Riano-Pachon D.M."/>
            <person name="Di Stilio V.S."/>
        </authorList>
    </citation>
    <scope>NUCLEOTIDE SEQUENCE [LARGE SCALE GENOMIC DNA]</scope>
    <source>
        <strain evidence="3">cv. WT478/WT964</strain>
        <tissue evidence="2">Leaves</tissue>
    </source>
</reference>
<evidence type="ECO:0000313" key="3">
    <source>
        <dbReference type="Proteomes" id="UP000554482"/>
    </source>
</evidence>
<protein>
    <submittedName>
        <fullName evidence="2">Uncharacterized protein</fullName>
    </submittedName>
</protein>
<feature type="compositionally biased region" description="Polar residues" evidence="1">
    <location>
        <begin position="174"/>
        <end position="183"/>
    </location>
</feature>
<feature type="region of interest" description="Disordered" evidence="1">
    <location>
        <begin position="164"/>
        <end position="183"/>
    </location>
</feature>
<proteinExistence type="predicted"/>
<feature type="compositionally biased region" description="Low complexity" evidence="1">
    <location>
        <begin position="11"/>
        <end position="33"/>
    </location>
</feature>
<organism evidence="2 3">
    <name type="scientific">Thalictrum thalictroides</name>
    <name type="common">Rue-anemone</name>
    <name type="synonym">Anemone thalictroides</name>
    <dbReference type="NCBI Taxonomy" id="46969"/>
    <lineage>
        <taxon>Eukaryota</taxon>
        <taxon>Viridiplantae</taxon>
        <taxon>Streptophyta</taxon>
        <taxon>Embryophyta</taxon>
        <taxon>Tracheophyta</taxon>
        <taxon>Spermatophyta</taxon>
        <taxon>Magnoliopsida</taxon>
        <taxon>Ranunculales</taxon>
        <taxon>Ranunculaceae</taxon>
        <taxon>Thalictroideae</taxon>
        <taxon>Thalictrum</taxon>
    </lineage>
</organism>
<evidence type="ECO:0000256" key="1">
    <source>
        <dbReference type="SAM" id="MobiDB-lite"/>
    </source>
</evidence>
<feature type="region of interest" description="Disordered" evidence="1">
    <location>
        <begin position="1"/>
        <end position="62"/>
    </location>
</feature>
<name>A0A7J6WFL1_THATH</name>
<gene>
    <name evidence="2" type="ORF">FRX31_015541</name>
</gene>
<feature type="non-terminal residue" evidence="2">
    <location>
        <position position="1"/>
    </location>
</feature>
<evidence type="ECO:0000313" key="2">
    <source>
        <dbReference type="EMBL" id="KAF5194872.1"/>
    </source>
</evidence>
<dbReference type="Proteomes" id="UP000554482">
    <property type="component" value="Unassembled WGS sequence"/>
</dbReference>
<comment type="caution">
    <text evidence="2">The sequence shown here is derived from an EMBL/GenBank/DDBJ whole genome shotgun (WGS) entry which is preliminary data.</text>
</comment>
<dbReference type="EMBL" id="JABWDY010018160">
    <property type="protein sequence ID" value="KAF5194872.1"/>
    <property type="molecule type" value="Genomic_DNA"/>
</dbReference>
<keyword evidence="3" id="KW-1185">Reference proteome</keyword>
<feature type="compositionally biased region" description="Basic residues" evidence="1">
    <location>
        <begin position="230"/>
        <end position="244"/>
    </location>
</feature>
<feature type="region of interest" description="Disordered" evidence="1">
    <location>
        <begin position="222"/>
        <end position="244"/>
    </location>
</feature>
<sequence>NCHKKNPQQEKQGPVVQNNGQNGKQQQGFWQTQKTKKIYKQVANHNSQEAGPSGAKDAQGHEFEATQGLPTAITNTFSVLNAINEDNEITEMEDKNDRAENTSTLIQAAANSNAGVLVSEISAGAPVVEVNATEMPMQANEEGNPTINGDTKNPDPAVNATEVPMQANEEGNPKINTARDNTPSPTQVINLEHPGYRSPQNRSIGSAIAEEFITSEVLTIDREINDHAQRKSCQKRKRRSPLKN</sequence>
<dbReference type="AlphaFoldDB" id="A0A7J6WFL1"/>
<accession>A0A7J6WFL1</accession>